<dbReference type="OrthoDB" id="3365917at2759"/>
<protein>
    <submittedName>
        <fullName evidence="2">Uncharacterized protein</fullName>
    </submittedName>
</protein>
<reference evidence="2" key="1">
    <citation type="submission" date="2018-04" db="EMBL/GenBank/DDBJ databases">
        <title>Whole genome sequencing of Hypsizygus marmoreus.</title>
        <authorList>
            <person name="Choi I.-G."/>
            <person name="Min B."/>
            <person name="Kim J.-G."/>
            <person name="Kim S."/>
            <person name="Oh Y.-L."/>
            <person name="Kong W.-S."/>
            <person name="Park H."/>
            <person name="Jeong J."/>
            <person name="Song E.-S."/>
        </authorList>
    </citation>
    <scope>NUCLEOTIDE SEQUENCE [LARGE SCALE GENOMIC DNA]</scope>
    <source>
        <strain evidence="2">51987-8</strain>
    </source>
</reference>
<feature type="compositionally biased region" description="Gly residues" evidence="1">
    <location>
        <begin position="22"/>
        <end position="45"/>
    </location>
</feature>
<organism evidence="2 3">
    <name type="scientific">Hypsizygus marmoreus</name>
    <name type="common">White beech mushroom</name>
    <name type="synonym">Agaricus marmoreus</name>
    <dbReference type="NCBI Taxonomy" id="39966"/>
    <lineage>
        <taxon>Eukaryota</taxon>
        <taxon>Fungi</taxon>
        <taxon>Dikarya</taxon>
        <taxon>Basidiomycota</taxon>
        <taxon>Agaricomycotina</taxon>
        <taxon>Agaricomycetes</taxon>
        <taxon>Agaricomycetidae</taxon>
        <taxon>Agaricales</taxon>
        <taxon>Tricholomatineae</taxon>
        <taxon>Lyophyllaceae</taxon>
        <taxon>Hypsizygus</taxon>
    </lineage>
</organism>
<dbReference type="InParanoid" id="A0A369K089"/>
<comment type="caution">
    <text evidence="2">The sequence shown here is derived from an EMBL/GenBank/DDBJ whole genome shotgun (WGS) entry which is preliminary data.</text>
</comment>
<dbReference type="EMBL" id="LUEZ02000021">
    <property type="protein sequence ID" value="RDB27002.1"/>
    <property type="molecule type" value="Genomic_DNA"/>
</dbReference>
<evidence type="ECO:0000313" key="3">
    <source>
        <dbReference type="Proteomes" id="UP000076154"/>
    </source>
</evidence>
<feature type="region of interest" description="Disordered" evidence="1">
    <location>
        <begin position="1"/>
        <end position="65"/>
    </location>
</feature>
<dbReference type="AlphaFoldDB" id="A0A369K089"/>
<dbReference type="Proteomes" id="UP000076154">
    <property type="component" value="Unassembled WGS sequence"/>
</dbReference>
<keyword evidence="3" id="KW-1185">Reference proteome</keyword>
<sequence length="310" mass="31836">MFIPFISRKEPIPRSLLRRKGGGGGGGHGGGGGRGGSSSGGGSKGVSGSSSGSSKGGTTSVPLTSGGKSLAASPYGFGGGPKSVIPASLPFGGRTVGGGTRNEVYGTSTYGSGYPGMNGRGVQGRGFPFVFYPVVFGAPVGAGSYYLYREEEYGNADNSSRPGGPLRQVAFTSPTSTFHVVSDNATMVFLQNTVYNSCHSSVVFNVSEVLPYNSSQTPYPKPEQAIQFYRASSVVLTLDGYNNTAALGSDSSAPPVPLPTNVDMKLLTCINQTIGASVPLVGNSATTSFTPPSVILFFLVWAMWCITSLT</sequence>
<evidence type="ECO:0000313" key="2">
    <source>
        <dbReference type="EMBL" id="RDB27002.1"/>
    </source>
</evidence>
<name>A0A369K089_HYPMA</name>
<proteinExistence type="predicted"/>
<gene>
    <name evidence="2" type="ORF">Hypma_005070</name>
</gene>
<dbReference type="STRING" id="39966.A0A369K089"/>
<feature type="compositionally biased region" description="Low complexity" evidence="1">
    <location>
        <begin position="46"/>
        <end position="57"/>
    </location>
</feature>
<evidence type="ECO:0000256" key="1">
    <source>
        <dbReference type="SAM" id="MobiDB-lite"/>
    </source>
</evidence>
<accession>A0A369K089</accession>